<dbReference type="GO" id="GO:0044611">
    <property type="term" value="C:nuclear pore inner ring"/>
    <property type="evidence" value="ECO:0007669"/>
    <property type="project" value="TreeGrafter"/>
</dbReference>
<dbReference type="GO" id="GO:0006999">
    <property type="term" value="P:nuclear pore organization"/>
    <property type="evidence" value="ECO:0007669"/>
    <property type="project" value="TreeGrafter"/>
</dbReference>
<evidence type="ECO:0000256" key="4">
    <source>
        <dbReference type="ARBA" id="ARBA00023242"/>
    </source>
</evidence>
<keyword evidence="3" id="KW-0813">Transport</keyword>
<accession>A0A974GYN7</accession>
<sequence length="99" mass="10782">MRETPVFIPAPVERYRQILLPALQICQLILTSSTAQHLQAAGQVLQFLVAHSDTIQAILRSQEGSLGSLQELALLTGIISKAALPGKAEDPHSSIFIYF</sequence>
<dbReference type="EMBL" id="KV489893">
    <property type="protein sequence ID" value="OCT55446.1"/>
    <property type="molecule type" value="Genomic_DNA"/>
</dbReference>
<dbReference type="Pfam" id="PF11894">
    <property type="entry name" value="Nup192"/>
    <property type="match status" value="1"/>
</dbReference>
<dbReference type="PANTHER" id="PTHR31344:SF0">
    <property type="entry name" value="NUCLEAR PORE COMPLEX PROTEIN NUP205"/>
    <property type="match status" value="1"/>
</dbReference>
<protein>
    <submittedName>
        <fullName evidence="5">Uncharacterized protein</fullName>
    </submittedName>
</protein>
<gene>
    <name evidence="5" type="ORF">XELAEV_18002032mg</name>
</gene>
<evidence type="ECO:0000256" key="2">
    <source>
        <dbReference type="ARBA" id="ARBA00005892"/>
    </source>
</evidence>
<keyword evidence="4" id="KW-0539">Nucleus</keyword>
<proteinExistence type="inferred from homology"/>
<name>A0A974GYN7_XENLA</name>
<evidence type="ECO:0000256" key="1">
    <source>
        <dbReference type="ARBA" id="ARBA00004123"/>
    </source>
</evidence>
<reference evidence="5" key="1">
    <citation type="submission" date="2016-05" db="EMBL/GenBank/DDBJ databases">
        <title>WGS assembly of Xenopus laevis.</title>
        <authorList>
            <person name="Session A."/>
            <person name="Uno Y."/>
            <person name="Kwon T."/>
            <person name="Chapman J."/>
            <person name="Toyoda A."/>
            <person name="Takahashi S."/>
            <person name="Fukui A."/>
            <person name="Hikosaka A."/>
            <person name="Putnam N."/>
            <person name="Stites J."/>
            <person name="Van Heeringen S."/>
            <person name="Quigley I."/>
            <person name="Heinz S."/>
            <person name="Hellsten U."/>
            <person name="Lyons J."/>
            <person name="Suzuki A."/>
            <person name="Kondo M."/>
            <person name="Ogino H."/>
            <person name="Ochi H."/>
            <person name="Bogdanovic O."/>
            <person name="Lister R."/>
            <person name="Georgiou G."/>
            <person name="Paranjpe S."/>
            <person name="Van Kruijsbergen I."/>
            <person name="Mozaffari S."/>
            <person name="Shu S."/>
            <person name="Schmutz J."/>
            <person name="Jenkins J."/>
            <person name="Grimwood J."/>
            <person name="Carlson J."/>
            <person name="Mitros T."/>
            <person name="Simakov O."/>
            <person name="Heald R."/>
            <person name="Miller K."/>
            <person name="Haudenschild C."/>
            <person name="Kuroki Y."/>
            <person name="Tanaka T."/>
            <person name="Michiue T."/>
            <person name="Watanabe M."/>
            <person name="Kinoshita T."/>
            <person name="Ohta Y."/>
            <person name="Mawaribuchi S."/>
            <person name="Suzuki Y."/>
            <person name="Haramoto Y."/>
            <person name="Yamamoto T."/>
            <person name="Takagi C."/>
            <person name="Kitzman J."/>
            <person name="Shendure J."/>
            <person name="Nakayama T."/>
            <person name="Izutsu Y."/>
            <person name="Robert J."/>
            <person name="Dichmann D."/>
            <person name="Flajnik M."/>
            <person name="Houston D."/>
            <person name="Marcotte E."/>
            <person name="Wallingford J."/>
            <person name="Ito Y."/>
            <person name="Asashima M."/>
            <person name="Ueno N."/>
            <person name="Matsuda Y."/>
            <person name="Jan Veenstra G."/>
            <person name="Fujiyama A."/>
            <person name="Harland R."/>
            <person name="Taira M."/>
            <person name="Rokhsar D.S."/>
        </authorList>
    </citation>
    <scope>NUCLEOTIDE SEQUENCE</scope>
    <source>
        <strain evidence="5">J</strain>
        <tissue evidence="5">Blood</tissue>
    </source>
</reference>
<evidence type="ECO:0000256" key="3">
    <source>
        <dbReference type="ARBA" id="ARBA00022448"/>
    </source>
</evidence>
<dbReference type="AlphaFoldDB" id="A0A974GYN7"/>
<dbReference type="PANTHER" id="PTHR31344">
    <property type="entry name" value="NUCLEAR PORE COMPLEX PROTEIN NUP205"/>
    <property type="match status" value="1"/>
</dbReference>
<comment type="similarity">
    <text evidence="2">Belongs to the NUP186/NUP192/NUP205 family.</text>
</comment>
<dbReference type="Proteomes" id="UP000694892">
    <property type="component" value="Unassembled WGS sequence"/>
</dbReference>
<organism evidence="5">
    <name type="scientific">Xenopus laevis</name>
    <name type="common">African clawed frog</name>
    <dbReference type="NCBI Taxonomy" id="8355"/>
    <lineage>
        <taxon>Eukaryota</taxon>
        <taxon>Metazoa</taxon>
        <taxon>Chordata</taxon>
        <taxon>Craniata</taxon>
        <taxon>Vertebrata</taxon>
        <taxon>Euteleostomi</taxon>
        <taxon>Amphibia</taxon>
        <taxon>Batrachia</taxon>
        <taxon>Anura</taxon>
        <taxon>Pipoidea</taxon>
        <taxon>Pipidae</taxon>
        <taxon>Xenopodinae</taxon>
        <taxon>Xenopus</taxon>
        <taxon>Xenopus</taxon>
    </lineage>
</organism>
<dbReference type="InterPro" id="IPR021827">
    <property type="entry name" value="Nup186/Nup192/Nup205"/>
</dbReference>
<evidence type="ECO:0000313" key="5">
    <source>
        <dbReference type="EMBL" id="OCT55446.1"/>
    </source>
</evidence>
<dbReference type="GO" id="GO:0017056">
    <property type="term" value="F:structural constituent of nuclear pore"/>
    <property type="evidence" value="ECO:0007669"/>
    <property type="project" value="TreeGrafter"/>
</dbReference>
<comment type="subcellular location">
    <subcellularLocation>
        <location evidence="1">Nucleus</location>
    </subcellularLocation>
</comment>